<dbReference type="SFLD" id="SFLDG00358">
    <property type="entry name" value="Main_(cytGST)"/>
    <property type="match status" value="1"/>
</dbReference>
<dbReference type="CDD" id="cd03058">
    <property type="entry name" value="GST_N_Tau"/>
    <property type="match status" value="1"/>
</dbReference>
<evidence type="ECO:0000259" key="7">
    <source>
        <dbReference type="PROSITE" id="PS50405"/>
    </source>
</evidence>
<dbReference type="PANTHER" id="PTHR11260">
    <property type="entry name" value="GLUTATHIONE S-TRANSFERASE, GST, SUPERFAMILY, GST DOMAIN CONTAINING"/>
    <property type="match status" value="1"/>
</dbReference>
<dbReference type="PROSITE" id="PS50405">
    <property type="entry name" value="GST_CTER"/>
    <property type="match status" value="1"/>
</dbReference>
<feature type="domain" description="GST N-terminal" evidence="6">
    <location>
        <begin position="2"/>
        <end position="81"/>
    </location>
</feature>
<dbReference type="PANTHER" id="PTHR11260:SF642">
    <property type="entry name" value="GLUTATHIONE TRANSFERASE"/>
    <property type="match status" value="1"/>
</dbReference>
<dbReference type="PROSITE" id="PS50404">
    <property type="entry name" value="GST_NTER"/>
    <property type="match status" value="1"/>
</dbReference>
<dbReference type="InterPro" id="IPR045073">
    <property type="entry name" value="Omega/Tau-like"/>
</dbReference>
<dbReference type="Gramene" id="PHT72311">
    <property type="protein sequence ID" value="PHT72311"/>
    <property type="gene ID" value="T459_23096"/>
</dbReference>
<evidence type="ECO:0000256" key="4">
    <source>
        <dbReference type="ARBA" id="ARBA00047960"/>
    </source>
</evidence>
<name>A0A1U8FRQ4_CAPAN</name>
<dbReference type="OrthoDB" id="4951845at2759"/>
<dbReference type="SUPFAM" id="SSF47616">
    <property type="entry name" value="GST C-terminal domain-like"/>
    <property type="match status" value="1"/>
</dbReference>
<dbReference type="GO" id="GO:0005737">
    <property type="term" value="C:cytoplasm"/>
    <property type="evidence" value="ECO:0000318"/>
    <property type="project" value="GO_Central"/>
</dbReference>
<keyword evidence="3" id="KW-0808">Transferase</keyword>
<gene>
    <name evidence="8" type="ORF">T459_23096</name>
</gene>
<dbReference type="CDD" id="cd03185">
    <property type="entry name" value="GST_C_Tau"/>
    <property type="match status" value="1"/>
</dbReference>
<dbReference type="SUPFAM" id="SSF52833">
    <property type="entry name" value="Thioredoxin-like"/>
    <property type="match status" value="1"/>
</dbReference>
<dbReference type="FunFam" id="3.40.30.10:FF:000014">
    <property type="entry name" value="Tau class glutathione S-transferase"/>
    <property type="match status" value="1"/>
</dbReference>
<dbReference type="EMBL" id="AYRZ02000009">
    <property type="protein sequence ID" value="PHT72311.1"/>
    <property type="molecule type" value="Genomic_DNA"/>
</dbReference>
<comment type="catalytic activity">
    <reaction evidence="4">
        <text>RX + glutathione = an S-substituted glutathione + a halide anion + H(+)</text>
        <dbReference type="Rhea" id="RHEA:16437"/>
        <dbReference type="ChEBI" id="CHEBI:15378"/>
        <dbReference type="ChEBI" id="CHEBI:16042"/>
        <dbReference type="ChEBI" id="CHEBI:17792"/>
        <dbReference type="ChEBI" id="CHEBI:57925"/>
        <dbReference type="ChEBI" id="CHEBI:90779"/>
        <dbReference type="EC" id="2.5.1.18"/>
    </reaction>
</comment>
<sequence>MAEVKLLGVWYSPANHRVEWALKIKGVEYEFIEQDLQNKSPLLLESNPVHRKIPVLIHNGKPICESLIIVEYIDETFEGPSILPKDPYDRALARFWSKYLDDKVPAVVNTFFLKEEQEKAKEEVCEMLKVLDNELKDKKFLVADNFGLADITANFVGHWLGVFQEATGVELVTSEKFPNFCAWRDEYINCSQVKEYPLPRRDELLAFVQARARAAASASASTRK</sequence>
<organism evidence="8 9">
    <name type="scientific">Capsicum annuum</name>
    <name type="common">Capsicum pepper</name>
    <dbReference type="NCBI Taxonomy" id="4072"/>
    <lineage>
        <taxon>Eukaryota</taxon>
        <taxon>Viridiplantae</taxon>
        <taxon>Streptophyta</taxon>
        <taxon>Embryophyta</taxon>
        <taxon>Tracheophyta</taxon>
        <taxon>Spermatophyta</taxon>
        <taxon>Magnoliopsida</taxon>
        <taxon>eudicotyledons</taxon>
        <taxon>Gunneridae</taxon>
        <taxon>Pentapetalae</taxon>
        <taxon>asterids</taxon>
        <taxon>lamiids</taxon>
        <taxon>Solanales</taxon>
        <taxon>Solanaceae</taxon>
        <taxon>Solanoideae</taxon>
        <taxon>Capsiceae</taxon>
        <taxon>Capsicum</taxon>
    </lineage>
</organism>
<feature type="domain" description="GST C-terminal" evidence="7">
    <location>
        <begin position="86"/>
        <end position="214"/>
    </location>
</feature>
<dbReference type="Gene3D" id="3.40.30.10">
    <property type="entry name" value="Glutaredoxin"/>
    <property type="match status" value="1"/>
</dbReference>
<dbReference type="Pfam" id="PF02798">
    <property type="entry name" value="GST_N"/>
    <property type="match status" value="1"/>
</dbReference>
<reference evidence="8 9" key="1">
    <citation type="journal article" date="2014" name="Nat. Genet.">
        <title>Genome sequence of the hot pepper provides insights into the evolution of pungency in Capsicum species.</title>
        <authorList>
            <person name="Kim S."/>
            <person name="Park M."/>
            <person name="Yeom S.I."/>
            <person name="Kim Y.M."/>
            <person name="Lee J.M."/>
            <person name="Lee H.A."/>
            <person name="Seo E."/>
            <person name="Choi J."/>
            <person name="Cheong K."/>
            <person name="Kim K.T."/>
            <person name="Jung K."/>
            <person name="Lee G.W."/>
            <person name="Oh S.K."/>
            <person name="Bae C."/>
            <person name="Kim S.B."/>
            <person name="Lee H.Y."/>
            <person name="Kim S.Y."/>
            <person name="Kim M.S."/>
            <person name="Kang B.C."/>
            <person name="Jo Y.D."/>
            <person name="Yang H.B."/>
            <person name="Jeong H.J."/>
            <person name="Kang W.H."/>
            <person name="Kwon J.K."/>
            <person name="Shin C."/>
            <person name="Lim J.Y."/>
            <person name="Park J.H."/>
            <person name="Huh J.H."/>
            <person name="Kim J.S."/>
            <person name="Kim B.D."/>
            <person name="Cohen O."/>
            <person name="Paran I."/>
            <person name="Suh M.C."/>
            <person name="Lee S.B."/>
            <person name="Kim Y.K."/>
            <person name="Shin Y."/>
            <person name="Noh S.J."/>
            <person name="Park J."/>
            <person name="Seo Y.S."/>
            <person name="Kwon S.Y."/>
            <person name="Kim H.A."/>
            <person name="Park J.M."/>
            <person name="Kim H.J."/>
            <person name="Choi S.B."/>
            <person name="Bosland P.W."/>
            <person name="Reeves G."/>
            <person name="Jo S.H."/>
            <person name="Lee B.W."/>
            <person name="Cho H.T."/>
            <person name="Choi H.S."/>
            <person name="Lee M.S."/>
            <person name="Yu Y."/>
            <person name="Do Choi Y."/>
            <person name="Park B.S."/>
            <person name="van Deynze A."/>
            <person name="Ashrafi H."/>
            <person name="Hill T."/>
            <person name="Kim W.T."/>
            <person name="Pai H.S."/>
            <person name="Ahn H.K."/>
            <person name="Yeam I."/>
            <person name="Giovannoni J.J."/>
            <person name="Rose J.K."/>
            <person name="Sorensen I."/>
            <person name="Lee S.J."/>
            <person name="Kim R.W."/>
            <person name="Choi I.Y."/>
            <person name="Choi B.S."/>
            <person name="Lim J.S."/>
            <person name="Lee Y.H."/>
            <person name="Choi D."/>
        </authorList>
    </citation>
    <scope>NUCLEOTIDE SEQUENCE [LARGE SCALE GENOMIC DNA]</scope>
    <source>
        <strain evidence="9">cv. CM334</strain>
    </source>
</reference>
<dbReference type="InterPro" id="IPR045074">
    <property type="entry name" value="GST_C_Tau"/>
</dbReference>
<evidence type="ECO:0000313" key="8">
    <source>
        <dbReference type="EMBL" id="PHT72311.1"/>
    </source>
</evidence>
<comment type="caution">
    <text evidence="8">The sequence shown here is derived from an EMBL/GenBank/DDBJ whole genome shotgun (WGS) entry which is preliminary data.</text>
</comment>
<evidence type="ECO:0000259" key="6">
    <source>
        <dbReference type="PROSITE" id="PS50404"/>
    </source>
</evidence>
<dbReference type="InterPro" id="IPR010987">
    <property type="entry name" value="Glutathione-S-Trfase_C-like"/>
</dbReference>
<proteinExistence type="inferred from homology"/>
<dbReference type="InterPro" id="IPR004046">
    <property type="entry name" value="GST_C"/>
</dbReference>
<dbReference type="Gene3D" id="1.20.1050.10">
    <property type="match status" value="1"/>
</dbReference>
<evidence type="ECO:0000256" key="2">
    <source>
        <dbReference type="ARBA" id="ARBA00012452"/>
    </source>
</evidence>
<dbReference type="GO" id="GO:0006749">
    <property type="term" value="P:glutathione metabolic process"/>
    <property type="evidence" value="ECO:0000318"/>
    <property type="project" value="GO_Central"/>
</dbReference>
<dbReference type="EC" id="2.5.1.18" evidence="2"/>
<evidence type="ECO:0000313" key="9">
    <source>
        <dbReference type="Proteomes" id="UP000222542"/>
    </source>
</evidence>
<evidence type="ECO:0000256" key="5">
    <source>
        <dbReference type="ARBA" id="ARBA00071370"/>
    </source>
</evidence>
<dbReference type="AlphaFoldDB" id="A0A1U8FRQ4"/>
<dbReference type="FunFam" id="1.20.1050.10:FF:000012">
    <property type="entry name" value="Tau class glutathione S-transferase"/>
    <property type="match status" value="1"/>
</dbReference>
<evidence type="ECO:0000256" key="1">
    <source>
        <dbReference type="ARBA" id="ARBA00009929"/>
    </source>
</evidence>
<dbReference type="InterPro" id="IPR036249">
    <property type="entry name" value="Thioredoxin-like_sf"/>
</dbReference>
<evidence type="ECO:0000256" key="3">
    <source>
        <dbReference type="ARBA" id="ARBA00022679"/>
    </source>
</evidence>
<dbReference type="SFLD" id="SFLDS00019">
    <property type="entry name" value="Glutathione_Transferase_(cytos"/>
    <property type="match status" value="1"/>
</dbReference>
<dbReference type="InterPro" id="IPR040079">
    <property type="entry name" value="Glutathione_S-Trfase"/>
</dbReference>
<dbReference type="OMA" id="YKMFANA"/>
<dbReference type="InterPro" id="IPR036282">
    <property type="entry name" value="Glutathione-S-Trfase_C_sf"/>
</dbReference>
<dbReference type="Pfam" id="PF00043">
    <property type="entry name" value="GST_C"/>
    <property type="match status" value="1"/>
</dbReference>
<keyword evidence="9" id="KW-1185">Reference proteome</keyword>
<dbReference type="SMR" id="A0A1U8FRQ4"/>
<dbReference type="SFLD" id="SFLDG01152">
    <property type="entry name" value="Main.3:_Omega-_and_Tau-like"/>
    <property type="match status" value="1"/>
</dbReference>
<dbReference type="Proteomes" id="UP000222542">
    <property type="component" value="Unassembled WGS sequence"/>
</dbReference>
<protein>
    <recommendedName>
        <fullName evidence="5">Probable glutathione S-transferase</fullName>
        <ecNumber evidence="2">2.5.1.18</ecNumber>
    </recommendedName>
</protein>
<dbReference type="InterPro" id="IPR004045">
    <property type="entry name" value="Glutathione_S-Trfase_N"/>
</dbReference>
<accession>A0A1U8FRQ4</accession>
<dbReference type="STRING" id="4072.A0A1U8FRQ4"/>
<comment type="similarity">
    <text evidence="1">Belongs to the GST superfamily. HSP26 family.</text>
</comment>
<dbReference type="GO" id="GO:0004364">
    <property type="term" value="F:glutathione transferase activity"/>
    <property type="evidence" value="ECO:0000318"/>
    <property type="project" value="GO_Central"/>
</dbReference>
<reference evidence="8 9" key="2">
    <citation type="journal article" date="2017" name="Genome Biol.">
        <title>New reference genome sequences of hot pepper reveal the massive evolution of plant disease-resistance genes by retroduplication.</title>
        <authorList>
            <person name="Kim S."/>
            <person name="Park J."/>
            <person name="Yeom S.I."/>
            <person name="Kim Y.M."/>
            <person name="Seo E."/>
            <person name="Kim K.T."/>
            <person name="Kim M.S."/>
            <person name="Lee J.M."/>
            <person name="Cheong K."/>
            <person name="Shin H.S."/>
            <person name="Kim S.B."/>
            <person name="Han K."/>
            <person name="Lee J."/>
            <person name="Park M."/>
            <person name="Lee H.A."/>
            <person name="Lee H.Y."/>
            <person name="Lee Y."/>
            <person name="Oh S."/>
            <person name="Lee J.H."/>
            <person name="Choi E."/>
            <person name="Choi E."/>
            <person name="Lee S.E."/>
            <person name="Jeon J."/>
            <person name="Kim H."/>
            <person name="Choi G."/>
            <person name="Song H."/>
            <person name="Lee J."/>
            <person name="Lee S.C."/>
            <person name="Kwon J.K."/>
            <person name="Lee H.Y."/>
            <person name="Koo N."/>
            <person name="Hong Y."/>
            <person name="Kim R.W."/>
            <person name="Kang W.H."/>
            <person name="Huh J.H."/>
            <person name="Kang B.C."/>
            <person name="Yang T.J."/>
            <person name="Lee Y.H."/>
            <person name="Bennetzen J.L."/>
            <person name="Choi D."/>
        </authorList>
    </citation>
    <scope>NUCLEOTIDE SEQUENCE [LARGE SCALE GENOMIC DNA]</scope>
    <source>
        <strain evidence="9">cv. CM334</strain>
    </source>
</reference>
<dbReference type="KEGG" id="cann:107858803"/>